<keyword evidence="2" id="KW-0472">Membrane</keyword>
<keyword evidence="2" id="KW-0812">Transmembrane</keyword>
<feature type="transmembrane region" description="Helical" evidence="2">
    <location>
        <begin position="14"/>
        <end position="34"/>
    </location>
</feature>
<gene>
    <name evidence="3" type="ORF">K4H28_07325</name>
</gene>
<dbReference type="RefSeq" id="WP_221007716.1">
    <property type="nucleotide sequence ID" value="NZ_CP081150.1"/>
</dbReference>
<feature type="coiled-coil region" evidence="1">
    <location>
        <begin position="39"/>
        <end position="73"/>
    </location>
</feature>
<evidence type="ECO:0000256" key="2">
    <source>
        <dbReference type="SAM" id="Phobius"/>
    </source>
</evidence>
<sequence length="146" mass="16218">MVSNSGIFITWPQLLYVGIVVLSFYVAELFFFWLRHGRKNKSSLHFEQLQEQMDELRQELASSKVKIAALAAQLHASNLVDDPVFPLPSHLNSIETLKTPADTPYAQAIRLAQKGADANELAATCGISRGEADLIVALYRSSSERN</sequence>
<keyword evidence="2" id="KW-1133">Transmembrane helix</keyword>
<dbReference type="Proteomes" id="UP000825679">
    <property type="component" value="Chromosome"/>
</dbReference>
<name>A0ABX8Z9F2_9NEIS</name>
<evidence type="ECO:0000313" key="4">
    <source>
        <dbReference type="Proteomes" id="UP000825679"/>
    </source>
</evidence>
<accession>A0ABX8Z9F2</accession>
<keyword evidence="1" id="KW-0175">Coiled coil</keyword>
<dbReference type="InterPro" id="IPR021244">
    <property type="entry name" value="DUF2802"/>
</dbReference>
<evidence type="ECO:0000313" key="3">
    <source>
        <dbReference type="EMBL" id="QZA79197.1"/>
    </source>
</evidence>
<proteinExistence type="predicted"/>
<keyword evidence="4" id="KW-1185">Reference proteome</keyword>
<dbReference type="EMBL" id="CP081150">
    <property type="protein sequence ID" value="QZA79197.1"/>
    <property type="molecule type" value="Genomic_DNA"/>
</dbReference>
<organism evidence="3 4">
    <name type="scientific">Deefgea tanakiae</name>
    <dbReference type="NCBI Taxonomy" id="2865840"/>
    <lineage>
        <taxon>Bacteria</taxon>
        <taxon>Pseudomonadati</taxon>
        <taxon>Pseudomonadota</taxon>
        <taxon>Betaproteobacteria</taxon>
        <taxon>Neisseriales</taxon>
        <taxon>Chitinibacteraceae</taxon>
        <taxon>Deefgea</taxon>
    </lineage>
</organism>
<protein>
    <submittedName>
        <fullName evidence="3">DUF2802 domain-containing protein</fullName>
    </submittedName>
</protein>
<reference evidence="3 4" key="1">
    <citation type="submission" date="2021-08" db="EMBL/GenBank/DDBJ databases">
        <title>complete genome sequencing of Deefgea sp. D25.</title>
        <authorList>
            <person name="Bae J.-W."/>
            <person name="Gim D.-H."/>
        </authorList>
    </citation>
    <scope>NUCLEOTIDE SEQUENCE [LARGE SCALE GENOMIC DNA]</scope>
    <source>
        <strain evidence="3 4">D25</strain>
    </source>
</reference>
<dbReference type="Pfam" id="PF10975">
    <property type="entry name" value="DUF2802"/>
    <property type="match status" value="1"/>
</dbReference>
<evidence type="ECO:0000256" key="1">
    <source>
        <dbReference type="SAM" id="Coils"/>
    </source>
</evidence>